<gene>
    <name evidence="2" type="ORF">TRIADDRAFT_56577</name>
</gene>
<proteinExistence type="predicted"/>
<reference evidence="2 3" key="1">
    <citation type="journal article" date="2008" name="Nature">
        <title>The Trichoplax genome and the nature of placozoans.</title>
        <authorList>
            <person name="Srivastava M."/>
            <person name="Begovic E."/>
            <person name="Chapman J."/>
            <person name="Putnam N.H."/>
            <person name="Hellsten U."/>
            <person name="Kawashima T."/>
            <person name="Kuo A."/>
            <person name="Mitros T."/>
            <person name="Salamov A."/>
            <person name="Carpenter M.L."/>
            <person name="Signorovitch A.Y."/>
            <person name="Moreno M.A."/>
            <person name="Kamm K."/>
            <person name="Grimwood J."/>
            <person name="Schmutz J."/>
            <person name="Shapiro H."/>
            <person name="Grigoriev I.V."/>
            <person name="Buss L.W."/>
            <person name="Schierwater B."/>
            <person name="Dellaporta S.L."/>
            <person name="Rokhsar D.S."/>
        </authorList>
    </citation>
    <scope>NUCLEOTIDE SEQUENCE [LARGE SCALE GENOMIC DNA]</scope>
    <source>
        <strain evidence="2 3">Grell-BS-1999</strain>
    </source>
</reference>
<evidence type="ECO:0000313" key="3">
    <source>
        <dbReference type="Proteomes" id="UP000009022"/>
    </source>
</evidence>
<sequence>MAEQDIHLIVCVLSVGQQLYYPACQHCFVRLRTQNNRLKLNVTDQDSIADVTLFGKCVENVIGRTATELHRMLSTRQSRYDKSLANILQYIINYYFIGSMIELSFSSHRYNGKVKCQHLSDIKVKQTRVSNFYTGCYPSFIATKIEPVSTRKCTVIEEFENALSQMQCACSKTSTDIDHVEGGNFDGPSGETFNNSDWQVLLWDSEEWKLDEIETNDIPSEGLSEAKELLNTNFSTTAKESDTFKLNNHQWNTSNTAEYSYNKTWVSASPPSLNLTCCSCGHDVTVVSNLERSWLQNNVSISPGMDNQSMSWFSDYGFNHKDCNISVRVKDKNDKEEVIPGVNLSNHNGETQTNFVEQNVTFSSSNDSIRPVSHPVTCSSPRQTNDESLPSETLLLYSRCNSSDSIKDDHTGSSDSGCNQNYIFCRSDTRDTLLLFSPINTAEIVNDSNQQTGRKRRRTSHVNLSRRKELYKENVVAKSSAWDSNINVDQKKLSLVFTPSEKLDANDYDSETLFLFSQNNTSASSQHFQDITTTANQDQGPVSRTNKRYSCNDQNAGYVGITPSSTLKRKLFKAENA</sequence>
<evidence type="ECO:0000256" key="1">
    <source>
        <dbReference type="SAM" id="MobiDB-lite"/>
    </source>
</evidence>
<dbReference type="Proteomes" id="UP000009022">
    <property type="component" value="Unassembled WGS sequence"/>
</dbReference>
<dbReference type="RefSeq" id="XP_002112497.1">
    <property type="nucleotide sequence ID" value="XM_002112461.1"/>
</dbReference>
<organism evidence="2 3">
    <name type="scientific">Trichoplax adhaerens</name>
    <name type="common">Trichoplax reptans</name>
    <dbReference type="NCBI Taxonomy" id="10228"/>
    <lineage>
        <taxon>Eukaryota</taxon>
        <taxon>Metazoa</taxon>
        <taxon>Placozoa</taxon>
        <taxon>Uniplacotomia</taxon>
        <taxon>Trichoplacea</taxon>
        <taxon>Trichoplacidae</taxon>
        <taxon>Trichoplax</taxon>
    </lineage>
</organism>
<dbReference type="CTD" id="6754152"/>
<evidence type="ECO:0008006" key="4">
    <source>
        <dbReference type="Google" id="ProtNLM"/>
    </source>
</evidence>
<dbReference type="InParanoid" id="B3RYJ2"/>
<dbReference type="SUPFAM" id="SSF50249">
    <property type="entry name" value="Nucleic acid-binding proteins"/>
    <property type="match status" value="1"/>
</dbReference>
<dbReference type="OrthoDB" id="5979309at2759"/>
<dbReference type="KEGG" id="tad:TRIADDRAFT_56577"/>
<dbReference type="FunCoup" id="B3RYJ2">
    <property type="interactions" value="113"/>
</dbReference>
<name>B3RYJ2_TRIAD</name>
<dbReference type="InterPro" id="IPR012340">
    <property type="entry name" value="NA-bd_OB-fold"/>
</dbReference>
<protein>
    <recommendedName>
        <fullName evidence="4">Replication factor A C-terminal domain-containing protein</fullName>
    </recommendedName>
</protein>
<feature type="compositionally biased region" description="Polar residues" evidence="1">
    <location>
        <begin position="376"/>
        <end position="387"/>
    </location>
</feature>
<feature type="region of interest" description="Disordered" evidence="1">
    <location>
        <begin position="364"/>
        <end position="387"/>
    </location>
</feature>
<dbReference type="AlphaFoldDB" id="B3RYJ2"/>
<accession>B3RYJ2</accession>
<dbReference type="Gene3D" id="2.40.50.140">
    <property type="entry name" value="Nucleic acid-binding proteins"/>
    <property type="match status" value="1"/>
</dbReference>
<dbReference type="EMBL" id="DS985245">
    <property type="protein sequence ID" value="EDV24607.1"/>
    <property type="molecule type" value="Genomic_DNA"/>
</dbReference>
<evidence type="ECO:0000313" key="2">
    <source>
        <dbReference type="EMBL" id="EDV24607.1"/>
    </source>
</evidence>
<dbReference type="GeneID" id="6754152"/>
<keyword evidence="3" id="KW-1185">Reference proteome</keyword>
<dbReference type="HOGENOM" id="CLU_472781_0_0_1"/>